<feature type="binding site" evidence="5">
    <location>
        <begin position="409"/>
        <end position="416"/>
    </location>
    <ligand>
        <name>ATP</name>
        <dbReference type="ChEBI" id="CHEBI:30616"/>
    </ligand>
</feature>
<proteinExistence type="inferred from homology"/>
<evidence type="ECO:0000256" key="2">
    <source>
        <dbReference type="ARBA" id="ARBA00022840"/>
    </source>
</evidence>
<organism evidence="8 9">
    <name type="scientific">Petromyzon marinus</name>
    <name type="common">Sea lamprey</name>
    <dbReference type="NCBI Taxonomy" id="7757"/>
    <lineage>
        <taxon>Eukaryota</taxon>
        <taxon>Metazoa</taxon>
        <taxon>Chordata</taxon>
        <taxon>Craniata</taxon>
        <taxon>Vertebrata</taxon>
        <taxon>Cyclostomata</taxon>
        <taxon>Hyperoartia</taxon>
        <taxon>Petromyzontiformes</taxon>
        <taxon>Petromyzontidae</taxon>
        <taxon>Petromyzon</taxon>
    </lineage>
</organism>
<accession>A0AAJ7TJ62</accession>
<dbReference type="Proteomes" id="UP001318040">
    <property type="component" value="Chromosome 2"/>
</dbReference>
<evidence type="ECO:0000256" key="3">
    <source>
        <dbReference type="ARBA" id="ARBA00023123"/>
    </source>
</evidence>
<feature type="domain" description="Myosin motor" evidence="7">
    <location>
        <begin position="315"/>
        <end position="911"/>
    </location>
</feature>
<dbReference type="GO" id="GO:0003779">
    <property type="term" value="F:actin binding"/>
    <property type="evidence" value="ECO:0007669"/>
    <property type="project" value="UniProtKB-KW"/>
</dbReference>
<dbReference type="Gene3D" id="3.40.850.10">
    <property type="entry name" value="Kinesin motor domain"/>
    <property type="match status" value="1"/>
</dbReference>
<dbReference type="GO" id="GO:0016459">
    <property type="term" value="C:myosin complex"/>
    <property type="evidence" value="ECO:0007669"/>
    <property type="project" value="UniProtKB-KW"/>
</dbReference>
<keyword evidence="2 5" id="KW-0067">ATP-binding</keyword>
<feature type="region of interest" description="Disordered" evidence="6">
    <location>
        <begin position="138"/>
        <end position="157"/>
    </location>
</feature>
<protein>
    <submittedName>
        <fullName evidence="9 10">Unconventional myosin-X-like isoform X1</fullName>
    </submittedName>
</protein>
<dbReference type="InterPro" id="IPR001609">
    <property type="entry name" value="Myosin_head_motor_dom-like"/>
</dbReference>
<dbReference type="Gene3D" id="1.10.10.820">
    <property type="match status" value="1"/>
</dbReference>
<dbReference type="Gene3D" id="1.20.58.530">
    <property type="match status" value="1"/>
</dbReference>
<keyword evidence="4 5" id="KW-0505">Motor protein</keyword>
<dbReference type="InterPro" id="IPR027417">
    <property type="entry name" value="P-loop_NTPase"/>
</dbReference>
<evidence type="ECO:0000256" key="5">
    <source>
        <dbReference type="PROSITE-ProRule" id="PRU00782"/>
    </source>
</evidence>
<gene>
    <name evidence="9 10" type="primary">LOC116947383</name>
</gene>
<evidence type="ECO:0000256" key="4">
    <source>
        <dbReference type="ARBA" id="ARBA00023175"/>
    </source>
</evidence>
<name>A0AAJ7TJ62_PETMA</name>
<reference evidence="9 10" key="1">
    <citation type="submission" date="2025-04" db="UniProtKB">
        <authorList>
            <consortium name="RefSeq"/>
        </authorList>
    </citation>
    <scope>IDENTIFICATION</scope>
    <source>
        <tissue evidence="9 10">Sperm</tissue>
    </source>
</reference>
<evidence type="ECO:0000313" key="10">
    <source>
        <dbReference type="RefSeq" id="XP_032818948.1"/>
    </source>
</evidence>
<keyword evidence="5" id="KW-0009">Actin-binding</keyword>
<keyword evidence="3 5" id="KW-0518">Myosin</keyword>
<dbReference type="RefSeq" id="XP_032818948.1">
    <property type="nucleotide sequence ID" value="XM_032963057.1"/>
</dbReference>
<dbReference type="PRINTS" id="PR00193">
    <property type="entry name" value="MYOSINHEAVY"/>
</dbReference>
<dbReference type="PROSITE" id="PS51456">
    <property type="entry name" value="MYOSIN_MOTOR"/>
    <property type="match status" value="1"/>
</dbReference>
<feature type="compositionally biased region" description="Polar residues" evidence="6">
    <location>
        <begin position="141"/>
        <end position="157"/>
    </location>
</feature>
<dbReference type="KEGG" id="pmrn:116947383"/>
<evidence type="ECO:0000313" key="8">
    <source>
        <dbReference type="Proteomes" id="UP001318040"/>
    </source>
</evidence>
<comment type="similarity">
    <text evidence="5">Belongs to the TRAFAC class myosin-kinesin ATPase superfamily. Myosin family.</text>
</comment>
<evidence type="ECO:0000313" key="9">
    <source>
        <dbReference type="RefSeq" id="XP_032818938.1"/>
    </source>
</evidence>
<dbReference type="Gene3D" id="1.20.120.720">
    <property type="entry name" value="Myosin VI head, motor domain, U50 subdomain"/>
    <property type="match status" value="1"/>
</dbReference>
<sequence length="911" mass="102116">MLQKTIEPAQSHLKQSEMWSGKTNLVTNTLDSGGHMSSTMSENTMDKGSAVAHSLTKAVQTACAELNCPGENLSGKMNVLSIVEEHSSNFQSPANREESVTLRSKGRHMQMGQKDIYRCLEYDKCEDSSPCLMRPRIEENTPLTSSTNTHPALSNGDITQKETHTHNVESIQLLFHNEIHSTGTMDAEHVVQHFEHVVQHFSGHFRKTLQGQDSLIVDNLSRNLELIPCHEGVSNYSGCDVNATQSIAGMVAEDTNFNTFTVKGIPIPLLPVHDTLDFEIKSTDSVKLITENRFCALNKQTSEKAQLRKINDPIEAMDDLSQLEQVNEEAILHVLHSRYKQDIIYTYIGPVLVAVNPYKSIPGLYGATPLGHYLHHRLGELPSHIYAMASELYRGLWSRARGQCVLISGESGAGKTESAKLLLGCLTAATRCCAALGRGEGGCGPGLPAARGQRVTAVQQALEECGLVLEAFGNARTAHNDNSSRVGKLVQLHFSRAGFIQGGVVLDYLLEKTRVVQQNPGDRNFHIFYALLAGASSQQMERLHFTDVGCHRYLNQQDCILSDKDMFNRVSSSLHALGLQEGQVDELWKLMAGIIHLGNMTFTNVGGAQLDPRNPELGRVAELLHVEPTLVVEVLTRRSIILRGEDIRTRLSVQQAEEYRDSLAMALYSRCFSWLLGHVNNQIHGPRDFHSIGILDIFGFENLKVNRFEQFNINYANEKLQGYFNKHMFSLEEQEYKREGIEWKEIPWMDNKDCLDLIEKKLGILALINEESLFPRGTDNTLLNKLHHHHSMNSCYIKPRMESRSFGIRHYAGEVLYDMQGFVEKNRDDCQEGVLNRLLRSRSGFVWELFGDKASGRGETLGPSQRKPTLLSQFKDSLSALMVMLSSVHPFFIRCIKPNRHKASTLALRQT</sequence>
<dbReference type="GO" id="GO:0005524">
    <property type="term" value="F:ATP binding"/>
    <property type="evidence" value="ECO:0007669"/>
    <property type="project" value="UniProtKB-UniRule"/>
</dbReference>
<dbReference type="SMART" id="SM00242">
    <property type="entry name" value="MYSc"/>
    <property type="match status" value="1"/>
</dbReference>
<dbReference type="SUPFAM" id="SSF52540">
    <property type="entry name" value="P-loop containing nucleoside triphosphate hydrolases"/>
    <property type="match status" value="1"/>
</dbReference>
<evidence type="ECO:0000256" key="6">
    <source>
        <dbReference type="SAM" id="MobiDB-lite"/>
    </source>
</evidence>
<evidence type="ECO:0000256" key="1">
    <source>
        <dbReference type="ARBA" id="ARBA00022741"/>
    </source>
</evidence>
<dbReference type="Pfam" id="PF00063">
    <property type="entry name" value="Myosin_head"/>
    <property type="match status" value="1"/>
</dbReference>
<dbReference type="AlphaFoldDB" id="A0AAJ7TJ62"/>
<keyword evidence="1 5" id="KW-0547">Nucleotide-binding</keyword>
<dbReference type="InterPro" id="IPR051724">
    <property type="entry name" value="Actin_motor_Myosin"/>
</dbReference>
<evidence type="ECO:0000259" key="7">
    <source>
        <dbReference type="PROSITE" id="PS51456"/>
    </source>
</evidence>
<dbReference type="PANTHER" id="PTHR46049">
    <property type="entry name" value="AGAP003327-PA"/>
    <property type="match status" value="1"/>
</dbReference>
<feature type="region of interest" description="Disordered" evidence="6">
    <location>
        <begin position="1"/>
        <end position="20"/>
    </location>
</feature>
<dbReference type="InterPro" id="IPR036961">
    <property type="entry name" value="Kinesin_motor_dom_sf"/>
</dbReference>
<dbReference type="RefSeq" id="XP_032818938.1">
    <property type="nucleotide sequence ID" value="XM_032963047.1"/>
</dbReference>
<comment type="caution">
    <text evidence="5">Lacks conserved residue(s) required for the propagation of feature annotation.</text>
</comment>
<dbReference type="GO" id="GO:0003774">
    <property type="term" value="F:cytoskeletal motor activity"/>
    <property type="evidence" value="ECO:0007669"/>
    <property type="project" value="UniProtKB-UniRule"/>
</dbReference>
<dbReference type="PANTHER" id="PTHR46049:SF5">
    <property type="entry name" value="PLECKSTRIN HOMOLOGY DOMAIN-CONTAINING FAMILY H MEMBER 3"/>
    <property type="match status" value="1"/>
</dbReference>
<keyword evidence="8" id="KW-1185">Reference proteome</keyword>